<dbReference type="OrthoDB" id="10051322at2759"/>
<reference evidence="10" key="1">
    <citation type="submission" date="2020-07" db="EMBL/GenBank/DDBJ databases">
        <title>Multicomponent nature underlies the extraordinary mechanical properties of spider dragline silk.</title>
        <authorList>
            <person name="Kono N."/>
            <person name="Nakamura H."/>
            <person name="Mori M."/>
            <person name="Yoshida Y."/>
            <person name="Ohtoshi R."/>
            <person name="Malay A.D."/>
            <person name="Moran D.A.P."/>
            <person name="Tomita M."/>
            <person name="Numata K."/>
            <person name="Arakawa K."/>
        </authorList>
    </citation>
    <scope>NUCLEOTIDE SEQUENCE</scope>
</reference>
<keyword evidence="6 9" id="KW-1133">Transmembrane helix</keyword>
<dbReference type="InterPro" id="IPR034884">
    <property type="entry name" value="Cytochrome_c_oxidase_VIc/VIIs"/>
</dbReference>
<evidence type="ECO:0000313" key="11">
    <source>
        <dbReference type="Proteomes" id="UP000887116"/>
    </source>
</evidence>
<dbReference type="EMBL" id="BMAO01034068">
    <property type="protein sequence ID" value="GFQ93777.1"/>
    <property type="molecule type" value="Genomic_DNA"/>
</dbReference>
<sequence length="106" mass="12030">MILCFSYNFYKPIDVGVSGSRVVLAMSSSAVQKLAKPQLRGLFRSYLQKHLTIAIVSGIAGSIVWKFLVMDPRKKAYAEFYKTYDADAEYKRMKEADVLPPFPEID</sequence>
<dbReference type="PANTHER" id="PTHR48416:SF1">
    <property type="entry name" value="CYTOCHROME C OXIDASE SUBUNIT 6C"/>
    <property type="match status" value="1"/>
</dbReference>
<evidence type="ECO:0000256" key="8">
    <source>
        <dbReference type="ARBA" id="ARBA00023136"/>
    </source>
</evidence>
<comment type="pathway">
    <text evidence="2">Energy metabolism; oxidative phosphorylation.</text>
</comment>
<name>A0A8X6G243_TRICU</name>
<protein>
    <submittedName>
        <fullName evidence="10">COX6C domain-containing protein</fullName>
    </submittedName>
</protein>
<evidence type="ECO:0000256" key="6">
    <source>
        <dbReference type="ARBA" id="ARBA00022989"/>
    </source>
</evidence>
<comment type="similarity">
    <text evidence="3">Belongs to the cytochrome c oxidase subunit 6c family.</text>
</comment>
<comment type="caution">
    <text evidence="10">The sequence shown here is derived from an EMBL/GenBank/DDBJ whole genome shotgun (WGS) entry which is preliminary data.</text>
</comment>
<evidence type="ECO:0000256" key="1">
    <source>
        <dbReference type="ARBA" id="ARBA00004434"/>
    </source>
</evidence>
<keyword evidence="4 9" id="KW-0812">Transmembrane</keyword>
<dbReference type="InterPro" id="IPR051389">
    <property type="entry name" value="Cytochrome_c_oxidase_VIc"/>
</dbReference>
<accession>A0A8X6G243</accession>
<evidence type="ECO:0000256" key="2">
    <source>
        <dbReference type="ARBA" id="ARBA00004673"/>
    </source>
</evidence>
<evidence type="ECO:0000256" key="4">
    <source>
        <dbReference type="ARBA" id="ARBA00022692"/>
    </source>
</evidence>
<evidence type="ECO:0000256" key="9">
    <source>
        <dbReference type="SAM" id="Phobius"/>
    </source>
</evidence>
<dbReference type="GO" id="GO:0005743">
    <property type="term" value="C:mitochondrial inner membrane"/>
    <property type="evidence" value="ECO:0007669"/>
    <property type="project" value="UniProtKB-SubCell"/>
</dbReference>
<dbReference type="Gene3D" id="4.10.93.10">
    <property type="entry name" value="Mitochondrial cytochrome c oxidase subunit VIc/VIIs"/>
    <property type="match status" value="1"/>
</dbReference>
<dbReference type="Pfam" id="PF02937">
    <property type="entry name" value="COX6C"/>
    <property type="match status" value="1"/>
</dbReference>
<organism evidence="10 11">
    <name type="scientific">Trichonephila clavata</name>
    <name type="common">Joro spider</name>
    <name type="synonym">Nephila clavata</name>
    <dbReference type="NCBI Taxonomy" id="2740835"/>
    <lineage>
        <taxon>Eukaryota</taxon>
        <taxon>Metazoa</taxon>
        <taxon>Ecdysozoa</taxon>
        <taxon>Arthropoda</taxon>
        <taxon>Chelicerata</taxon>
        <taxon>Arachnida</taxon>
        <taxon>Araneae</taxon>
        <taxon>Araneomorphae</taxon>
        <taxon>Entelegynae</taxon>
        <taxon>Araneoidea</taxon>
        <taxon>Nephilidae</taxon>
        <taxon>Trichonephila</taxon>
    </lineage>
</organism>
<evidence type="ECO:0000256" key="3">
    <source>
        <dbReference type="ARBA" id="ARBA00007204"/>
    </source>
</evidence>
<feature type="transmembrane region" description="Helical" evidence="9">
    <location>
        <begin position="51"/>
        <end position="69"/>
    </location>
</feature>
<evidence type="ECO:0000313" key="10">
    <source>
        <dbReference type="EMBL" id="GFQ93777.1"/>
    </source>
</evidence>
<keyword evidence="8 9" id="KW-0472">Membrane</keyword>
<evidence type="ECO:0000256" key="7">
    <source>
        <dbReference type="ARBA" id="ARBA00023128"/>
    </source>
</evidence>
<comment type="subcellular location">
    <subcellularLocation>
        <location evidence="1">Mitochondrion inner membrane</location>
        <topology evidence="1">Single-pass membrane protein</topology>
    </subcellularLocation>
</comment>
<keyword evidence="11" id="KW-1185">Reference proteome</keyword>
<dbReference type="InterPro" id="IPR037169">
    <property type="entry name" value="Cytochrome_c_oxidase_VIc_sf"/>
</dbReference>
<evidence type="ECO:0000256" key="5">
    <source>
        <dbReference type="ARBA" id="ARBA00022792"/>
    </source>
</evidence>
<keyword evidence="7" id="KW-0496">Mitochondrion</keyword>
<dbReference type="Proteomes" id="UP000887116">
    <property type="component" value="Unassembled WGS sequence"/>
</dbReference>
<dbReference type="SUPFAM" id="SSF81415">
    <property type="entry name" value="Mitochondrial cytochrome c oxidase subunit VIc"/>
    <property type="match status" value="1"/>
</dbReference>
<dbReference type="PANTHER" id="PTHR48416">
    <property type="entry name" value="CYTOCHROME C OXIDASE SUBUNIT 6C"/>
    <property type="match status" value="1"/>
</dbReference>
<gene>
    <name evidence="10" type="primary">AVEN_57099_1</name>
    <name evidence="10" type="ORF">TNCT_228341</name>
</gene>
<proteinExistence type="inferred from homology"/>
<dbReference type="AlphaFoldDB" id="A0A8X6G243"/>
<keyword evidence="5" id="KW-0999">Mitochondrion inner membrane</keyword>
<dbReference type="CDD" id="cd22901">
    <property type="entry name" value="CcO_VIc"/>
    <property type="match status" value="1"/>
</dbReference>